<sequence>MKPECGQRQEGRSSKRPGTELNNENGSSGASFEGDRLYNRVVNTHLKYPRNS</sequence>
<dbReference type="AlphaFoldDB" id="A0A382NR54"/>
<evidence type="ECO:0000313" key="2">
    <source>
        <dbReference type="EMBL" id="SVC63576.1"/>
    </source>
</evidence>
<gene>
    <name evidence="2" type="ORF">METZ01_LOCUS316430</name>
</gene>
<protein>
    <submittedName>
        <fullName evidence="2">Uncharacterized protein</fullName>
    </submittedName>
</protein>
<feature type="compositionally biased region" description="Basic and acidic residues" evidence="1">
    <location>
        <begin position="1"/>
        <end position="13"/>
    </location>
</feature>
<evidence type="ECO:0000256" key="1">
    <source>
        <dbReference type="SAM" id="MobiDB-lite"/>
    </source>
</evidence>
<organism evidence="2">
    <name type="scientific">marine metagenome</name>
    <dbReference type="NCBI Taxonomy" id="408172"/>
    <lineage>
        <taxon>unclassified sequences</taxon>
        <taxon>metagenomes</taxon>
        <taxon>ecological metagenomes</taxon>
    </lineage>
</organism>
<proteinExistence type="predicted"/>
<reference evidence="2" key="1">
    <citation type="submission" date="2018-05" db="EMBL/GenBank/DDBJ databases">
        <authorList>
            <person name="Lanie J.A."/>
            <person name="Ng W.-L."/>
            <person name="Kazmierczak K.M."/>
            <person name="Andrzejewski T.M."/>
            <person name="Davidsen T.M."/>
            <person name="Wayne K.J."/>
            <person name="Tettelin H."/>
            <person name="Glass J.I."/>
            <person name="Rusch D."/>
            <person name="Podicherti R."/>
            <person name="Tsui H.-C.T."/>
            <person name="Winkler M.E."/>
        </authorList>
    </citation>
    <scope>NUCLEOTIDE SEQUENCE</scope>
</reference>
<feature type="region of interest" description="Disordered" evidence="1">
    <location>
        <begin position="1"/>
        <end position="52"/>
    </location>
</feature>
<dbReference type="EMBL" id="UINC01102170">
    <property type="protein sequence ID" value="SVC63576.1"/>
    <property type="molecule type" value="Genomic_DNA"/>
</dbReference>
<name>A0A382NR54_9ZZZZ</name>
<accession>A0A382NR54</accession>
<feature type="compositionally biased region" description="Polar residues" evidence="1">
    <location>
        <begin position="20"/>
        <end position="30"/>
    </location>
</feature>